<dbReference type="GO" id="GO:0016020">
    <property type="term" value="C:membrane"/>
    <property type="evidence" value="ECO:0007669"/>
    <property type="project" value="InterPro"/>
</dbReference>
<dbReference type="InterPro" id="IPR044674">
    <property type="entry name" value="EDEM1/2/3"/>
</dbReference>
<dbReference type="EnsemblMetazoa" id="XM_011404177.2">
    <property type="protein sequence ID" value="XP_011402479.2"/>
    <property type="gene ID" value="LOC100637275"/>
</dbReference>
<evidence type="ECO:0000256" key="2">
    <source>
        <dbReference type="ARBA" id="ARBA00007658"/>
    </source>
</evidence>
<dbReference type="InterPro" id="IPR036026">
    <property type="entry name" value="Seven-hairpin_glycosidases"/>
</dbReference>
<dbReference type="GO" id="GO:0044322">
    <property type="term" value="C:endoplasmic reticulum quality control compartment"/>
    <property type="evidence" value="ECO:0007669"/>
    <property type="project" value="GOC"/>
</dbReference>
<dbReference type="KEGG" id="aqu:100637275"/>
<keyword evidence="7" id="KW-0326">Glycosidase</keyword>
<dbReference type="GO" id="GO:0005509">
    <property type="term" value="F:calcium ion binding"/>
    <property type="evidence" value="ECO:0007669"/>
    <property type="project" value="InterPro"/>
</dbReference>
<dbReference type="EnsemblMetazoa" id="Aqu2.1.44200_001">
    <property type="protein sequence ID" value="Aqu2.1.44200_001"/>
    <property type="gene ID" value="Aqu2.1.44200"/>
</dbReference>
<evidence type="ECO:0000256" key="5">
    <source>
        <dbReference type="PIRSR" id="PIRSR601382-1"/>
    </source>
</evidence>
<comment type="similarity">
    <text evidence="2 7">Belongs to the glycosyl hydrolase 47 family.</text>
</comment>
<proteinExistence type="inferred from homology"/>
<keyword evidence="3" id="KW-0256">Endoplasmic reticulum</keyword>
<dbReference type="Pfam" id="PF01532">
    <property type="entry name" value="Glyco_hydro_47"/>
    <property type="match status" value="1"/>
</dbReference>
<dbReference type="Gene3D" id="1.50.10.10">
    <property type="match status" value="1"/>
</dbReference>
<keyword evidence="7" id="KW-0378">Hydrolase</keyword>
<comment type="subcellular location">
    <subcellularLocation>
        <location evidence="1">Endoplasmic reticulum</location>
    </subcellularLocation>
</comment>
<evidence type="ECO:0000256" key="7">
    <source>
        <dbReference type="RuleBase" id="RU361193"/>
    </source>
</evidence>
<evidence type="ECO:0000256" key="4">
    <source>
        <dbReference type="ARBA" id="ARBA00023180"/>
    </source>
</evidence>
<evidence type="ECO:0000256" key="6">
    <source>
        <dbReference type="PIRSR" id="PIRSR601382-2"/>
    </source>
</evidence>
<evidence type="ECO:0000256" key="1">
    <source>
        <dbReference type="ARBA" id="ARBA00004240"/>
    </source>
</evidence>
<dbReference type="EC" id="3.2.1.-" evidence="7"/>
<dbReference type="InterPro" id="IPR012341">
    <property type="entry name" value="6hp_glycosidase-like_sf"/>
</dbReference>
<keyword evidence="8" id="KW-0732">Signal</keyword>
<organism evidence="9">
    <name type="scientific">Amphimedon queenslandica</name>
    <name type="common">Sponge</name>
    <dbReference type="NCBI Taxonomy" id="400682"/>
    <lineage>
        <taxon>Eukaryota</taxon>
        <taxon>Metazoa</taxon>
        <taxon>Porifera</taxon>
        <taxon>Demospongiae</taxon>
        <taxon>Heteroscleromorpha</taxon>
        <taxon>Haplosclerida</taxon>
        <taxon>Niphatidae</taxon>
        <taxon>Amphimedon</taxon>
    </lineage>
</organism>
<keyword evidence="6" id="KW-0479">Metal-binding</keyword>
<dbReference type="Proteomes" id="UP000007879">
    <property type="component" value="Unassembled WGS sequence"/>
</dbReference>
<dbReference type="PANTHER" id="PTHR45679:SF6">
    <property type="entry name" value="ER DEGRADATION-ENHANCING ALPHA-MANNOSIDASE-LIKE PROTEIN 2"/>
    <property type="match status" value="1"/>
</dbReference>
<dbReference type="InParanoid" id="A0A1X7VWG3"/>
<feature type="active site" description="Proton donor" evidence="5">
    <location>
        <position position="115"/>
    </location>
</feature>
<feature type="chain" id="PRO_5010868365" description="alpha-1,2-Mannosidase" evidence="8">
    <location>
        <begin position="23"/>
        <end position="542"/>
    </location>
</feature>
<keyword evidence="6" id="KW-0106">Calcium</keyword>
<feature type="active site" evidence="5">
    <location>
        <position position="256"/>
    </location>
</feature>
<sequence length="542" mass="60464">MASILVVASSFLLILLSTGTQSYGTSPEMLLKNRGKVKEMFMHAYDSYMTYAYPLDELQPLTCSGKDTWGSFSLSLIDSMDTLLAMGNVSEFQSAYNRVISKPSFDIDVNTSVFEANIRVVGGLLSSHLLSHVGQVPLAPGWPCEGPLLRMAESLARRLLPAFDTPTGLPYGTVNLRYGVPPQETPITCTASCASFLVEFGTLSRLTGDPIFETTALKAARAIWAKRSSIGLVGNHINVLTGKWTATEFTMGNYIDSYLEYLVKGGILFGHKDLLDMFKEIFVPIKKYTDHNSWYVWVDKENGKVSYPYYEALDSYWPGLLSLVGNIKDAKKNIFNHFLVWRSLGGLPEMLNIITGETVTGREAYRLRPELAESLYYLYQATGNPIFISMGEHMINSINNIARVHCGFATVRSALDHTLSDRMESYFLAETLKYLYLLFDPNHFLSLDPTKAVNVTETLRVPGSQHFLYNKYNRILKDGCSVGNSGYIFSTEAHPIDVGALYCCRRKWKDGMVEGDGFSSQDGCQAQTFESRLELFTAGISE</sequence>
<gene>
    <name evidence="9" type="primary">100637275</name>
</gene>
<evidence type="ECO:0000256" key="8">
    <source>
        <dbReference type="SAM" id="SignalP"/>
    </source>
</evidence>
<protein>
    <recommendedName>
        <fullName evidence="7">alpha-1,2-Mannosidase</fullName>
        <ecNumber evidence="7">3.2.1.-</ecNumber>
    </recommendedName>
</protein>
<evidence type="ECO:0000313" key="10">
    <source>
        <dbReference type="Proteomes" id="UP000007879"/>
    </source>
</evidence>
<accession>A0A1X7VWG3</accession>
<dbReference type="GO" id="GO:1904380">
    <property type="term" value="P:endoplasmic reticulum mannose trimming"/>
    <property type="evidence" value="ECO:0007669"/>
    <property type="project" value="InterPro"/>
</dbReference>
<dbReference type="InterPro" id="IPR001382">
    <property type="entry name" value="Glyco_hydro_47"/>
</dbReference>
<reference evidence="10" key="1">
    <citation type="journal article" date="2010" name="Nature">
        <title>The Amphimedon queenslandica genome and the evolution of animal complexity.</title>
        <authorList>
            <person name="Srivastava M."/>
            <person name="Simakov O."/>
            <person name="Chapman J."/>
            <person name="Fahey B."/>
            <person name="Gauthier M.E."/>
            <person name="Mitros T."/>
            <person name="Richards G.S."/>
            <person name="Conaco C."/>
            <person name="Dacre M."/>
            <person name="Hellsten U."/>
            <person name="Larroux C."/>
            <person name="Putnam N.H."/>
            <person name="Stanke M."/>
            <person name="Adamska M."/>
            <person name="Darling A."/>
            <person name="Degnan S.M."/>
            <person name="Oakley T.H."/>
            <person name="Plachetzki D.C."/>
            <person name="Zhai Y."/>
            <person name="Adamski M."/>
            <person name="Calcino A."/>
            <person name="Cummins S.F."/>
            <person name="Goodstein D.M."/>
            <person name="Harris C."/>
            <person name="Jackson D.J."/>
            <person name="Leys S.P."/>
            <person name="Shu S."/>
            <person name="Woodcroft B.J."/>
            <person name="Vervoort M."/>
            <person name="Kosik K.S."/>
            <person name="Manning G."/>
            <person name="Degnan B.M."/>
            <person name="Rokhsar D.S."/>
        </authorList>
    </citation>
    <scope>NUCLEOTIDE SEQUENCE [LARGE SCALE GENOMIC DNA]</scope>
</reference>
<comment type="cofactor">
    <cofactor evidence="6">
        <name>Ca(2+)</name>
        <dbReference type="ChEBI" id="CHEBI:29108"/>
    </cofactor>
</comment>
<dbReference type="GO" id="GO:0005975">
    <property type="term" value="P:carbohydrate metabolic process"/>
    <property type="evidence" value="ECO:0007669"/>
    <property type="project" value="InterPro"/>
</dbReference>
<dbReference type="PRINTS" id="PR00747">
    <property type="entry name" value="GLYHDRLASE47"/>
</dbReference>
<dbReference type="STRING" id="400682.A0A1X7VWG3"/>
<feature type="signal peptide" evidence="8">
    <location>
        <begin position="1"/>
        <end position="22"/>
    </location>
</feature>
<dbReference type="GO" id="GO:0004571">
    <property type="term" value="F:mannosyl-oligosaccharide 1,2-alpha-mannosidase activity"/>
    <property type="evidence" value="ECO:0007669"/>
    <property type="project" value="InterPro"/>
</dbReference>
<dbReference type="eggNOG" id="KOG2429">
    <property type="taxonomic scope" value="Eukaryota"/>
</dbReference>
<name>A0A1X7VWG3_AMPQE</name>
<dbReference type="OrthoDB" id="8118055at2759"/>
<dbReference type="PANTHER" id="PTHR45679">
    <property type="entry name" value="ER DEGRADATION-ENHANCING ALPHA-MANNOSIDASE-LIKE PROTEIN 2"/>
    <property type="match status" value="1"/>
</dbReference>
<dbReference type="OMA" id="HNYHRVW"/>
<feature type="active site" description="Proton donor" evidence="5">
    <location>
        <position position="349"/>
    </location>
</feature>
<reference evidence="9" key="2">
    <citation type="submission" date="2017-05" db="UniProtKB">
        <authorList>
            <consortium name="EnsemblMetazoa"/>
        </authorList>
    </citation>
    <scope>IDENTIFICATION</scope>
</reference>
<dbReference type="SUPFAM" id="SSF48225">
    <property type="entry name" value="Seven-hairpin glycosidases"/>
    <property type="match status" value="1"/>
</dbReference>
<keyword evidence="10" id="KW-1185">Reference proteome</keyword>
<feature type="active site" evidence="5">
    <location>
        <position position="370"/>
    </location>
</feature>
<feature type="binding site" evidence="6">
    <location>
        <position position="456"/>
    </location>
    <ligand>
        <name>Ca(2+)</name>
        <dbReference type="ChEBI" id="CHEBI:29108"/>
    </ligand>
</feature>
<dbReference type="AlphaFoldDB" id="A0A1X7VWG3"/>
<evidence type="ECO:0000313" key="9">
    <source>
        <dbReference type="EnsemblMetazoa" id="Aqu2.1.44200_001"/>
    </source>
</evidence>
<keyword evidence="4" id="KW-0325">Glycoprotein</keyword>
<evidence type="ECO:0000256" key="3">
    <source>
        <dbReference type="ARBA" id="ARBA00022824"/>
    </source>
</evidence>